<feature type="domain" description="Small ribosomal subunit protein mS41 SAM" evidence="8">
    <location>
        <begin position="48"/>
        <end position="104"/>
    </location>
</feature>
<comment type="similarity">
    <text evidence="2">Belongs to the mitochondrion-specific ribosomal protein mS41 family.</text>
</comment>
<evidence type="ECO:0000256" key="4">
    <source>
        <dbReference type="ARBA" id="ARBA00035129"/>
    </source>
</evidence>
<name>A0A1L0B6P7_9ASCO</name>
<evidence type="ECO:0000256" key="7">
    <source>
        <dbReference type="SAM" id="MobiDB-lite"/>
    </source>
</evidence>
<sequence>MFGLTQLKNIGRTGLGLRLATMSRPFSQSFVACKVNTSTRTKENVHDLETFFKLIGRKTVDHLGLFEGDLDKFLGTTSKQMKNMGIDVSTRRYMLRWKHKFVNDLEPLREHKRGKKKNGGERKAKTVLAKRQALKKLEEKERFANEELEAEQKGERQF</sequence>
<dbReference type="Proteomes" id="UP000182334">
    <property type="component" value="Chromosome I"/>
</dbReference>
<reference evidence="9 10" key="1">
    <citation type="submission" date="2016-10" db="EMBL/GenBank/DDBJ databases">
        <authorList>
            <person name="de Groot N.N."/>
        </authorList>
    </citation>
    <scope>NUCLEOTIDE SEQUENCE [LARGE SCALE GENOMIC DNA]</scope>
    <source>
        <strain evidence="9 10">CBS 141442</strain>
    </source>
</reference>
<dbReference type="OrthoDB" id="18595at2759"/>
<evidence type="ECO:0000256" key="2">
    <source>
        <dbReference type="ARBA" id="ARBA00010492"/>
    </source>
</evidence>
<dbReference type="PANTHER" id="PTHR28235">
    <property type="entry name" value="PROTEIN FYV4, MITOCHONDRIAL"/>
    <property type="match status" value="1"/>
</dbReference>
<dbReference type="SMART" id="SM01238">
    <property type="entry name" value="IGR"/>
    <property type="match status" value="1"/>
</dbReference>
<feature type="region of interest" description="Disordered" evidence="7">
    <location>
        <begin position="108"/>
        <end position="127"/>
    </location>
</feature>
<dbReference type="PANTHER" id="PTHR28235:SF1">
    <property type="entry name" value="SMALL RIBOSOMAL SUBUNIT PROTEIN MS41"/>
    <property type="match status" value="1"/>
</dbReference>
<dbReference type="InterPro" id="IPR019083">
    <property type="entry name" value="SAM_Ribosomal_mS41"/>
</dbReference>
<feature type="coiled-coil region" evidence="6">
    <location>
        <begin position="127"/>
        <end position="154"/>
    </location>
</feature>
<evidence type="ECO:0000313" key="10">
    <source>
        <dbReference type="Proteomes" id="UP000182334"/>
    </source>
</evidence>
<dbReference type="Pfam" id="PF09597">
    <property type="entry name" value="SAM_Ribosomal_mS41"/>
    <property type="match status" value="1"/>
</dbReference>
<dbReference type="InterPro" id="IPR039603">
    <property type="entry name" value="Ribosomal_mS41"/>
</dbReference>
<evidence type="ECO:0000259" key="8">
    <source>
        <dbReference type="SMART" id="SM01238"/>
    </source>
</evidence>
<evidence type="ECO:0000256" key="3">
    <source>
        <dbReference type="ARBA" id="ARBA00023128"/>
    </source>
</evidence>
<organism evidence="9 10">
    <name type="scientific">Sungouiella intermedia</name>
    <dbReference type="NCBI Taxonomy" id="45354"/>
    <lineage>
        <taxon>Eukaryota</taxon>
        <taxon>Fungi</taxon>
        <taxon>Dikarya</taxon>
        <taxon>Ascomycota</taxon>
        <taxon>Saccharomycotina</taxon>
        <taxon>Pichiomycetes</taxon>
        <taxon>Metschnikowiaceae</taxon>
        <taxon>Sungouiella</taxon>
    </lineage>
</organism>
<dbReference type="AlphaFoldDB" id="A0A1L0B6P7"/>
<comment type="subcellular location">
    <subcellularLocation>
        <location evidence="1">Mitochondrion</location>
    </subcellularLocation>
</comment>
<dbReference type="EMBL" id="LT635756">
    <property type="protein sequence ID" value="SGZ46399.1"/>
    <property type="molecule type" value="Genomic_DNA"/>
</dbReference>
<gene>
    <name evidence="9" type="ORF">SAMEA4029010_CIC11G00000001814</name>
</gene>
<protein>
    <recommendedName>
        <fullName evidence="4">Small ribosomal subunit protein mS41</fullName>
    </recommendedName>
    <alternativeName>
        <fullName evidence="5">Protein FYV4, mitochondrial</fullName>
    </alternativeName>
</protein>
<proteinExistence type="inferred from homology"/>
<keyword evidence="6" id="KW-0175">Coiled coil</keyword>
<evidence type="ECO:0000256" key="6">
    <source>
        <dbReference type="SAM" id="Coils"/>
    </source>
</evidence>
<keyword evidence="3" id="KW-0496">Mitochondrion</keyword>
<dbReference type="STRING" id="45354.A0A1L0B6P7"/>
<accession>A0A1L0B6P7</accession>
<evidence type="ECO:0000256" key="5">
    <source>
        <dbReference type="ARBA" id="ARBA00035341"/>
    </source>
</evidence>
<evidence type="ECO:0000256" key="1">
    <source>
        <dbReference type="ARBA" id="ARBA00004173"/>
    </source>
</evidence>
<keyword evidence="10" id="KW-1185">Reference proteome</keyword>
<evidence type="ECO:0000313" key="9">
    <source>
        <dbReference type="EMBL" id="SGZ46399.1"/>
    </source>
</evidence>
<dbReference type="GO" id="GO:0005739">
    <property type="term" value="C:mitochondrion"/>
    <property type="evidence" value="ECO:0007669"/>
    <property type="project" value="UniProtKB-SubCell"/>
</dbReference>